<evidence type="ECO:0000313" key="2">
    <source>
        <dbReference type="Proteomes" id="UP000887567"/>
    </source>
</evidence>
<dbReference type="PANTHER" id="PTHR31511:SF12">
    <property type="entry name" value="RHO TERMINATION FACTOR N-TERMINAL DOMAIN-CONTAINING PROTEIN"/>
    <property type="match status" value="1"/>
</dbReference>
<dbReference type="GeneID" id="110249773"/>
<dbReference type="AlphaFoldDB" id="A0A913XZ21"/>
<sequence>MEKQTVKELKALTKERGIKGYYKLRKAELIEVLGNTPRNIVPNTSSNILDEPIPEINVPILKPSQPTRKSLIPSLKHLANRAANPVKEELNKFADWILSHVPESIKRTVNKRVDSLKEKVNDLFKRLDHFTPKEQQTALRGYLKTYRIDGQKGYDPKTFISNIKPKIMDLIKQRKKPIKVKFIFTCKFIKENPATGQIDENSGYFHSLVETITESTDFSNSFNTMTNRILESIEQFQNRGSGWQFNQVECFDININLFNPLSGSSYIKLPSELASKQAIINVKNERDHECFKWAVTTAMFPKKKDPQRLNKQLRENSMKFDWTGIEFPVSLKQIDKFEKQNPYAINVYGYEGVVYPLKISDKLESVEQSHVINLLLISNDETNHYCWIKDMSRLLASEFNKHKSKRHFCYRCLNSFQSKTALEKHSEYCSKNEEVKIEMPKDKDGDPLYTTFKNFNRKMRVPFVVYADFECFTENIDTCSPDNSRSFTKQYQKHKPSGFCYFIKCFDDNIFSSELVRRTAESPDEDIPQIFIKNLESDIKDIYNKFKFTKKVSKSKKDTISFKNATHCHICEGELGEDKVLDHCHLTGKYRGAAHNECNLQYRIPKFFPVIFHNLSGYDSHLFIKNLGKSKGKINCIPNNEEKYISFTKQIVVDTFTNKEGKQVDVKRDIRFIDSFKFMSTSLDSLVSNLSTESFKNLTTYYEGEQLQLLLRKGVFPYDWFGDFDKLNATQLPPKEAFYSRLNDTDISEEDYQHAQKVWEAFEMKTMRDYHDLYLESDVLLLADVFENFRNVCLENYGLDPTWYYTAPGLAWDAALKITKVKLELLTDYDMLLMIEKGLRGGVSMISNRYGKANNPYMKEYDPDLPTKYITYLDANNLYGWAMSKPLPTHGFRWMTDQEITGWKNHPRILEVDLEYPLHLHDLHNDYPLAPESVKVDKVEKLIPNLNNKTKYVVHHETLKLYESLGLKVTKIHRGITFEESDWLKPYIDLNTNLRAKATNDFEKDFFKLMNNSVFGKTMENIRNRVDIRLVTNETQAKKLISKPNYQHRTIFCENLAAIHMKKTKLVFDKPVYLGMSILDLSKTLMYGFHYNYIKPKYGEKAKLLFTDTDSLAYEIETEDFYKDISKDIQAKFDTSNFPKDHPSGIEVGVNKKVIGKFKDEAGGQQLTEFVGLRAKLYSYKMDEDEENECNQKS</sequence>
<dbReference type="OrthoDB" id="5965192at2759"/>
<dbReference type="InterPro" id="IPR036397">
    <property type="entry name" value="RNaseH_sf"/>
</dbReference>
<dbReference type="OMA" id="CETINDC"/>
<dbReference type="EnsemblMetazoa" id="XM_021056352.2">
    <property type="protein sequence ID" value="XP_020912011.1"/>
    <property type="gene ID" value="LOC110249773"/>
</dbReference>
<dbReference type="InterPro" id="IPR012337">
    <property type="entry name" value="RNaseH-like_sf"/>
</dbReference>
<dbReference type="KEGG" id="epa:110249773"/>
<dbReference type="InterPro" id="IPR043502">
    <property type="entry name" value="DNA/RNA_pol_sf"/>
</dbReference>
<protein>
    <recommendedName>
        <fullName evidence="3">Rho termination factor N-terminal domain-containing protein</fullName>
    </recommendedName>
</protein>
<reference evidence="1" key="1">
    <citation type="submission" date="2022-11" db="UniProtKB">
        <authorList>
            <consortium name="EnsemblMetazoa"/>
        </authorList>
    </citation>
    <scope>IDENTIFICATION</scope>
</reference>
<dbReference type="Gene3D" id="3.30.420.10">
    <property type="entry name" value="Ribonuclease H-like superfamily/Ribonuclease H"/>
    <property type="match status" value="1"/>
</dbReference>
<evidence type="ECO:0008006" key="3">
    <source>
        <dbReference type="Google" id="ProtNLM"/>
    </source>
</evidence>
<dbReference type="GO" id="GO:0003676">
    <property type="term" value="F:nucleic acid binding"/>
    <property type="evidence" value="ECO:0007669"/>
    <property type="project" value="InterPro"/>
</dbReference>
<dbReference type="InterPro" id="IPR044925">
    <property type="entry name" value="His-Me_finger_sf"/>
</dbReference>
<accession>A0A913XZ21</accession>
<evidence type="ECO:0000313" key="1">
    <source>
        <dbReference type="EnsemblMetazoa" id="XP_020912011.1"/>
    </source>
</evidence>
<dbReference type="SUPFAM" id="SSF53098">
    <property type="entry name" value="Ribonuclease H-like"/>
    <property type="match status" value="1"/>
</dbReference>
<dbReference type="SUPFAM" id="SSF56672">
    <property type="entry name" value="DNA/RNA polymerases"/>
    <property type="match status" value="1"/>
</dbReference>
<keyword evidence="2" id="KW-1185">Reference proteome</keyword>
<organism evidence="1 2">
    <name type="scientific">Exaiptasia diaphana</name>
    <name type="common">Tropical sea anemone</name>
    <name type="synonym">Aiptasia pulchella</name>
    <dbReference type="NCBI Taxonomy" id="2652724"/>
    <lineage>
        <taxon>Eukaryota</taxon>
        <taxon>Metazoa</taxon>
        <taxon>Cnidaria</taxon>
        <taxon>Anthozoa</taxon>
        <taxon>Hexacorallia</taxon>
        <taxon>Actiniaria</taxon>
        <taxon>Aiptasiidae</taxon>
        <taxon>Exaiptasia</taxon>
    </lineage>
</organism>
<dbReference type="Proteomes" id="UP000887567">
    <property type="component" value="Unplaced"/>
</dbReference>
<dbReference type="SUPFAM" id="SSF54060">
    <property type="entry name" value="His-Me finger endonucleases"/>
    <property type="match status" value="1"/>
</dbReference>
<dbReference type="InterPro" id="IPR004211">
    <property type="entry name" value="Endonuclease_7"/>
</dbReference>
<name>A0A913XZ21_EXADI</name>
<proteinExistence type="predicted"/>
<dbReference type="RefSeq" id="XP_020912011.1">
    <property type="nucleotide sequence ID" value="XM_021056352.2"/>
</dbReference>
<dbReference type="Pfam" id="PF02945">
    <property type="entry name" value="Endonuclease_7"/>
    <property type="match status" value="1"/>
</dbReference>
<dbReference type="PANTHER" id="PTHR31511">
    <property type="entry name" value="PROTEIN CBG23764"/>
    <property type="match status" value="1"/>
</dbReference>
<dbReference type="GO" id="GO:0006259">
    <property type="term" value="P:DNA metabolic process"/>
    <property type="evidence" value="ECO:0007669"/>
    <property type="project" value="UniProtKB-ARBA"/>
</dbReference>